<reference evidence="7" key="1">
    <citation type="journal article" date="2019" name="Int. J. Syst. Evol. Microbiol.">
        <title>The Global Catalogue of Microorganisms (GCM) 10K type strain sequencing project: providing services to taxonomists for standard genome sequencing and annotation.</title>
        <authorList>
            <consortium name="The Broad Institute Genomics Platform"/>
            <consortium name="The Broad Institute Genome Sequencing Center for Infectious Disease"/>
            <person name="Wu L."/>
            <person name="Ma J."/>
        </authorList>
    </citation>
    <scope>NUCLEOTIDE SEQUENCE [LARGE SCALE GENOMIC DNA]</scope>
    <source>
        <strain evidence="7">CCUG 66188</strain>
    </source>
</reference>
<evidence type="ECO:0000313" key="7">
    <source>
        <dbReference type="Proteomes" id="UP001596023"/>
    </source>
</evidence>
<organism evidence="6 7">
    <name type="scientific">Dysgonomonas termitidis</name>
    <dbReference type="NCBI Taxonomy" id="1516126"/>
    <lineage>
        <taxon>Bacteria</taxon>
        <taxon>Pseudomonadati</taxon>
        <taxon>Bacteroidota</taxon>
        <taxon>Bacteroidia</taxon>
        <taxon>Bacteroidales</taxon>
        <taxon>Dysgonomonadaceae</taxon>
        <taxon>Dysgonomonas</taxon>
    </lineage>
</organism>
<keyword evidence="2" id="KW-0813">Transport</keyword>
<comment type="caution">
    <text evidence="6">The sequence shown here is derived from an EMBL/GenBank/DDBJ whole genome shotgun (WGS) entry which is preliminary data.</text>
</comment>
<dbReference type="RefSeq" id="WP_379997979.1">
    <property type="nucleotide sequence ID" value="NZ_JBHSGN010000090.1"/>
</dbReference>
<dbReference type="Pfam" id="PF25893">
    <property type="entry name" value="HH_CzcB"/>
    <property type="match status" value="1"/>
</dbReference>
<dbReference type="SUPFAM" id="SSF111369">
    <property type="entry name" value="HlyD-like secretion proteins"/>
    <property type="match status" value="1"/>
</dbReference>
<dbReference type="EMBL" id="JBHSGN010000090">
    <property type="protein sequence ID" value="MFC4675089.1"/>
    <property type="molecule type" value="Genomic_DNA"/>
</dbReference>
<dbReference type="InterPro" id="IPR058648">
    <property type="entry name" value="HH_CzcB-like"/>
</dbReference>
<feature type="domain" description="CzcB-like alpha-helical hairpin" evidence="3">
    <location>
        <begin position="117"/>
        <end position="175"/>
    </location>
</feature>
<dbReference type="Gene3D" id="2.40.420.20">
    <property type="match status" value="1"/>
</dbReference>
<feature type="domain" description="CzcB-like barrel-sandwich hybrid" evidence="5">
    <location>
        <begin position="80"/>
        <end position="223"/>
    </location>
</feature>
<accession>A0ABV9KZA1</accession>
<dbReference type="Pfam" id="PF25973">
    <property type="entry name" value="BSH_CzcB"/>
    <property type="match status" value="1"/>
</dbReference>
<dbReference type="Gene3D" id="2.40.30.170">
    <property type="match status" value="1"/>
</dbReference>
<dbReference type="PANTHER" id="PTHR30097:SF4">
    <property type="entry name" value="SLR6042 PROTEIN"/>
    <property type="match status" value="1"/>
</dbReference>
<sequence length="378" mass="42430">MKRYSYYILFALTISFLGSCGGENKPSEGENTKQEDVSLVEITKEQFNSMKMEINTLQKREFDNTIKASGKIDVPPKNRAKVTSFVGGYVKSISLLVGDKIAKGQPLLTLESPEYIDLQQSYLEIAGQMEYLKSEYERQKTLFDEKISSQKKYLEAESGYKRTKATYESLRQKLNMLRINPSQVEQGKFSSYITVYSPISGDITTISANVGMAISSTDVIMEIVETQAMHLELAVFEKDIFNLKTGQKIKFTVPQVGSDEFEAKVSQIGKSVGGNDRVINVYASLDTDTKQKLLTGMFVEAQLVADSRNALSVPFDAVTTEEGNNFLLVLESEKEGIYTFRKTLVKTGERNGNWIEIIPDDRLNSEIKVLTKGVYDVM</sequence>
<evidence type="ECO:0000259" key="3">
    <source>
        <dbReference type="Pfam" id="PF25893"/>
    </source>
</evidence>
<proteinExistence type="inferred from homology"/>
<dbReference type="Proteomes" id="UP001596023">
    <property type="component" value="Unassembled WGS sequence"/>
</dbReference>
<evidence type="ECO:0000256" key="2">
    <source>
        <dbReference type="ARBA" id="ARBA00022448"/>
    </source>
</evidence>
<protein>
    <submittedName>
        <fullName evidence="6">Efflux RND transporter periplasmic adaptor subunit</fullName>
    </submittedName>
</protein>
<dbReference type="Pfam" id="PF25954">
    <property type="entry name" value="Beta-barrel_RND_2"/>
    <property type="match status" value="1"/>
</dbReference>
<dbReference type="InterPro" id="IPR006143">
    <property type="entry name" value="RND_pump_MFP"/>
</dbReference>
<dbReference type="InterPro" id="IPR051909">
    <property type="entry name" value="MFP_Cation_Efflux"/>
</dbReference>
<feature type="domain" description="CusB-like beta-barrel" evidence="4">
    <location>
        <begin position="231"/>
        <end position="305"/>
    </location>
</feature>
<evidence type="ECO:0000256" key="1">
    <source>
        <dbReference type="ARBA" id="ARBA00009477"/>
    </source>
</evidence>
<dbReference type="NCBIfam" id="TIGR01730">
    <property type="entry name" value="RND_mfp"/>
    <property type="match status" value="1"/>
</dbReference>
<dbReference type="InterPro" id="IPR058647">
    <property type="entry name" value="BSH_CzcB-like"/>
</dbReference>
<keyword evidence="7" id="KW-1185">Reference proteome</keyword>
<dbReference type="PANTHER" id="PTHR30097">
    <property type="entry name" value="CATION EFFLUX SYSTEM PROTEIN CUSB"/>
    <property type="match status" value="1"/>
</dbReference>
<evidence type="ECO:0000259" key="4">
    <source>
        <dbReference type="Pfam" id="PF25954"/>
    </source>
</evidence>
<evidence type="ECO:0000313" key="6">
    <source>
        <dbReference type="EMBL" id="MFC4675089.1"/>
    </source>
</evidence>
<name>A0ABV9KZA1_9BACT</name>
<dbReference type="PROSITE" id="PS51257">
    <property type="entry name" value="PROKAR_LIPOPROTEIN"/>
    <property type="match status" value="1"/>
</dbReference>
<gene>
    <name evidence="6" type="ORF">ACFO6W_15420</name>
</gene>
<dbReference type="InterPro" id="IPR058792">
    <property type="entry name" value="Beta-barrel_RND_2"/>
</dbReference>
<dbReference type="Gene3D" id="2.40.50.100">
    <property type="match status" value="1"/>
</dbReference>
<evidence type="ECO:0000259" key="5">
    <source>
        <dbReference type="Pfam" id="PF25973"/>
    </source>
</evidence>
<comment type="similarity">
    <text evidence="1">Belongs to the membrane fusion protein (MFP) (TC 8.A.1) family.</text>
</comment>